<dbReference type="EMBL" id="CDMZ01002107">
    <property type="protein sequence ID" value="CEM40808.1"/>
    <property type="molecule type" value="Genomic_DNA"/>
</dbReference>
<feature type="compositionally biased region" description="Basic and acidic residues" evidence="1">
    <location>
        <begin position="203"/>
        <end position="214"/>
    </location>
</feature>
<gene>
    <name evidence="2" type="ORF">Cvel_25555</name>
</gene>
<feature type="compositionally biased region" description="Low complexity" evidence="1">
    <location>
        <begin position="1139"/>
        <end position="1155"/>
    </location>
</feature>
<evidence type="ECO:0000313" key="2">
    <source>
        <dbReference type="EMBL" id="CEM40808.1"/>
    </source>
</evidence>
<feature type="compositionally biased region" description="Pro residues" evidence="1">
    <location>
        <begin position="1156"/>
        <end position="1169"/>
    </location>
</feature>
<feature type="region of interest" description="Disordered" evidence="1">
    <location>
        <begin position="463"/>
        <end position="540"/>
    </location>
</feature>
<feature type="region of interest" description="Disordered" evidence="1">
    <location>
        <begin position="858"/>
        <end position="897"/>
    </location>
</feature>
<evidence type="ECO:0000256" key="1">
    <source>
        <dbReference type="SAM" id="MobiDB-lite"/>
    </source>
</evidence>
<feature type="region of interest" description="Disordered" evidence="1">
    <location>
        <begin position="107"/>
        <end position="134"/>
    </location>
</feature>
<protein>
    <submittedName>
        <fullName evidence="2">Uncharacterized protein</fullName>
    </submittedName>
</protein>
<feature type="compositionally biased region" description="Low complexity" evidence="1">
    <location>
        <begin position="501"/>
        <end position="510"/>
    </location>
</feature>
<feature type="compositionally biased region" description="Polar residues" evidence="1">
    <location>
        <begin position="1172"/>
        <end position="1192"/>
    </location>
</feature>
<feature type="region of interest" description="Disordered" evidence="1">
    <location>
        <begin position="339"/>
        <end position="415"/>
    </location>
</feature>
<feature type="compositionally biased region" description="Polar residues" evidence="1">
    <location>
        <begin position="1106"/>
        <end position="1124"/>
    </location>
</feature>
<proteinExistence type="predicted"/>
<reference evidence="2" key="1">
    <citation type="submission" date="2014-11" db="EMBL/GenBank/DDBJ databases">
        <authorList>
            <person name="Otto D Thomas"/>
            <person name="Naeem Raeece"/>
        </authorList>
    </citation>
    <scope>NUCLEOTIDE SEQUENCE</scope>
</reference>
<sequence length="1298" mass="137889">MDLQGDERSFGWLHGESDLLRSTSQTGQVGGVLGDGEGEGGVLSSSFQSPPPFGRSTSGEMGTFDPLFPLSPPSEFGMECMATEGDIGQPWEGSLEGWLPPGWNMNSSKDPEGGGGALSPPGGFEEMDDREGNGGPFLEEAEGMGNRTLGMCCIQEQPGFVGECVHRQGKRPHVLVTDCEGPPGEDGGRSPPMPHMTPDEFEVVEKRPKTRLEREGEEDLIDEEDEGKTAPPDSRAITSSDSAHVQPSGRGFICQPHPLAASSSSHFLPLPCTRNDTLLRGSRSTSASDVGGQGSLLVSSATSLSLVRREGGADPLAEEGGEGKGAFLPVPPGYSAMAARGSLSASPAGVRRARESESGTGRPSRLNLNNSGSSWNSATALPHPPFPFTSTPVSPELGSASAHLPTAAGGRGASSRLLDPSLGFLRVVPERDVVGFRVPLCAHPGLLEADVSEMDPDAVVLPSAPPSFEITNDSASDRDEDMGMGGGDGHAQGHGHGGAAHIGAAGAAAGSESRVCDDEPPVSFSVPPPEPSSSSRGASAVALGDHLAAAEGNAGTLGEGACTQSDLDVEVMDGDADLPEVEDSLESLNSLDDVPQHLREKLPAYKERISFSLGEGGRELLRKAIKMTGYKGHTVHSTSLQQLLKVAAESGVWKCALRLHLEHRKEIPMSASHMAFRTYKARLSLARREKKRKGDKKMAVVRSADGLRATIPFYEGIALQMGCEGRRALLRRLREQSGLLGDRLEAHLKVHGLSIKETRDATLPQIFRLAYYSGCWEYAVQLFLKHQKDKKISRLSAMEEKQGPVPVETVGAFASLELSRDQFHHYALQPDFQKQRRRASKIDLGVSESSHHLWGDGTAAAAAHHHPESRGACKSDHSTDMKTTHTSSTGNQLPLRSDPANVHTDPTTGISFKDNGSFVYTVGIPKTSPPGGTPFSETFAVLNEQTSAWRQRVDKGELPGSQMARVAVPGDVCAPSAPSIGLGAVILPSCDEILQAAKQRGIEKHHRHRSSHHGHSRHSHSQRGTAKGGETGGSSSSGESGKRPRQHHEAPGVSAESERQKKKQVFSCPLPPPPPSKRPPPLFQDRQTSLNQDETAQEKPKRNMMEFSQNSSRNPNNTNTGTSVETHRDAADIPSVPLPRSSQNLPSASSSSASSVPPPFPFSTTPPLPSRIFTTAVNRQPNAQPHTPTQEETINRAAPASVSSPMSVSSQEVQQRPKLPLQSARKEGEAPHARTRAPANPPLPAPAFARQHSGEGPASQPPIPMQRPALEGIGGASFGATVAPVSVRLCTARARPLH</sequence>
<feature type="compositionally biased region" description="Low complexity" evidence="1">
    <location>
        <begin position="364"/>
        <end position="377"/>
    </location>
</feature>
<feature type="region of interest" description="Disordered" evidence="1">
    <location>
        <begin position="36"/>
        <end position="59"/>
    </location>
</feature>
<feature type="compositionally biased region" description="Acidic residues" evidence="1">
    <location>
        <begin position="215"/>
        <end position="226"/>
    </location>
</feature>
<feature type="compositionally biased region" description="Basic residues" evidence="1">
    <location>
        <begin position="1003"/>
        <end position="1021"/>
    </location>
</feature>
<feature type="compositionally biased region" description="Polar residues" evidence="1">
    <location>
        <begin position="884"/>
        <end position="894"/>
    </location>
</feature>
<feature type="compositionally biased region" description="Polar residues" evidence="1">
    <location>
        <begin position="1085"/>
        <end position="1094"/>
    </location>
</feature>
<organism evidence="2">
    <name type="scientific">Chromera velia CCMP2878</name>
    <dbReference type="NCBI Taxonomy" id="1169474"/>
    <lineage>
        <taxon>Eukaryota</taxon>
        <taxon>Sar</taxon>
        <taxon>Alveolata</taxon>
        <taxon>Colpodellida</taxon>
        <taxon>Chromeraceae</taxon>
        <taxon>Chromera</taxon>
    </lineage>
</organism>
<feature type="region of interest" description="Disordered" evidence="1">
    <location>
        <begin position="999"/>
        <end position="1275"/>
    </location>
</feature>
<name>A0A0G4H9Y6_9ALVE</name>
<feature type="compositionally biased region" description="Pro residues" evidence="1">
    <location>
        <begin position="1069"/>
        <end position="1082"/>
    </location>
</feature>
<accession>A0A0G4H9Y6</accession>
<feature type="compositionally biased region" description="Polar residues" evidence="1">
    <location>
        <begin position="236"/>
        <end position="245"/>
    </location>
</feature>
<feature type="compositionally biased region" description="Basic and acidic residues" evidence="1">
    <location>
        <begin position="865"/>
        <end position="883"/>
    </location>
</feature>
<dbReference type="VEuPathDB" id="CryptoDB:Cvel_25555"/>
<feature type="region of interest" description="Disordered" evidence="1">
    <location>
        <begin position="175"/>
        <end position="247"/>
    </location>
</feature>
<feature type="compositionally biased region" description="Low complexity" evidence="1">
    <location>
        <begin position="1197"/>
        <end position="1214"/>
    </location>
</feature>
<feature type="compositionally biased region" description="Gly residues" evidence="1">
    <location>
        <begin position="483"/>
        <end position="500"/>
    </location>
</feature>